<evidence type="ECO:0000256" key="1">
    <source>
        <dbReference type="SAM" id="Coils"/>
    </source>
</evidence>
<feature type="coiled-coil region" evidence="1">
    <location>
        <begin position="219"/>
        <end position="252"/>
    </location>
</feature>
<evidence type="ECO:0000313" key="3">
    <source>
        <dbReference type="Proteomes" id="UP000733744"/>
    </source>
</evidence>
<dbReference type="Proteomes" id="UP000733744">
    <property type="component" value="Unassembled WGS sequence"/>
</dbReference>
<dbReference type="EMBL" id="RYFG02000017">
    <property type="protein sequence ID" value="TRX01917.1"/>
    <property type="molecule type" value="Genomic_DNA"/>
</dbReference>
<evidence type="ECO:0000313" key="2">
    <source>
        <dbReference type="EMBL" id="TRX01917.1"/>
    </source>
</evidence>
<gene>
    <name evidence="2" type="ORF">EKO24_003180</name>
</gene>
<comment type="caution">
    <text evidence="2">The sequence shown here is derived from an EMBL/GenBank/DDBJ whole genome shotgun (WGS) entry which is preliminary data.</text>
</comment>
<name>A0ABY3CEW5_9GAMM</name>
<keyword evidence="1" id="KW-0175">Coiled coil</keyword>
<proteinExistence type="predicted"/>
<keyword evidence="3" id="KW-1185">Reference proteome</keyword>
<organism evidence="2 3">
    <name type="scientific">Candidatus Methylobacter oryzae</name>
    <dbReference type="NCBI Taxonomy" id="2497749"/>
    <lineage>
        <taxon>Bacteria</taxon>
        <taxon>Pseudomonadati</taxon>
        <taxon>Pseudomonadota</taxon>
        <taxon>Gammaproteobacteria</taxon>
        <taxon>Methylococcales</taxon>
        <taxon>Methylococcaceae</taxon>
        <taxon>Methylobacter</taxon>
    </lineage>
</organism>
<dbReference type="PROSITE" id="PS51257">
    <property type="entry name" value="PROKAR_LIPOPROTEIN"/>
    <property type="match status" value="1"/>
</dbReference>
<evidence type="ECO:0008006" key="4">
    <source>
        <dbReference type="Google" id="ProtNLM"/>
    </source>
</evidence>
<accession>A0ABY3CEW5</accession>
<dbReference type="RefSeq" id="WP_127029663.1">
    <property type="nucleotide sequence ID" value="NZ_RYFG02000017.1"/>
</dbReference>
<protein>
    <recommendedName>
        <fullName evidence="4">Lipoprotein</fullName>
    </recommendedName>
</protein>
<sequence>MILRHFVLLFFTGLLLSGCDNRALTGSCSSTDTQKVIGSLLTEQTQKLTAEKKYDYYDGSFVLVGSKIRAVLAQVQVTVENAKMIKQDPNSSIVFCGGQLKVTVPEATLADVDQTREMEHQTKIAQYAGQLNIKNSNNVFTQDVEYSVKRTDTSKEPVVDFESDAWAHLLDEITTSALLKPTLDGQEIQESYYVQDDPQPTQEIDLKPEVGASLLGSEKMRAIQEKRGLEKLNQELLEAEQAEQEILKEKVAAQSSSTANMAKQISPSFNCAKATKVTEAVICANAELAALDVENMKLYKNAKNIDAVATHEIWKASIKSKYACGTNVDCIKEVYKESMLNYGCISSDNDSDCGVDAPQESEHLSQ</sequence>
<reference evidence="2 3" key="1">
    <citation type="journal article" date="2019" name="Antonie Van Leeuwenhoek">
        <title>Description of 'Ca. Methylobacter oryzae' KRF1, a novel species from the environmentally important Methylobacter clade 2.</title>
        <authorList>
            <person name="Khatri K."/>
            <person name="Mohite J.A."/>
            <person name="Pandit P.S."/>
            <person name="Bahulikar R."/>
            <person name="Rahalkar M.C."/>
        </authorList>
    </citation>
    <scope>NUCLEOTIDE SEQUENCE [LARGE SCALE GENOMIC DNA]</scope>
    <source>
        <strain evidence="2 3">KRF1</strain>
    </source>
</reference>